<comment type="subcellular location">
    <subcellularLocation>
        <location evidence="7">Cytoplasm</location>
    </subcellularLocation>
</comment>
<evidence type="ECO:0000256" key="2">
    <source>
        <dbReference type="ARBA" id="ARBA00022722"/>
    </source>
</evidence>
<gene>
    <name evidence="7 8" type="primary">ybeY</name>
    <name evidence="8" type="ORF">D1093_02455</name>
</gene>
<keyword evidence="5 7" id="KW-0378">Hydrolase</keyword>
<feature type="binding site" evidence="7">
    <location>
        <position position="122"/>
    </location>
    <ligand>
        <name>Zn(2+)</name>
        <dbReference type="ChEBI" id="CHEBI:29105"/>
        <note>catalytic</note>
    </ligand>
</feature>
<comment type="function">
    <text evidence="7">Single strand-specific metallo-endoribonuclease involved in late-stage 70S ribosome quality control and in maturation of the 3' terminus of the 16S rRNA.</text>
</comment>
<dbReference type="NCBIfam" id="TIGR00043">
    <property type="entry name" value="rRNA maturation RNase YbeY"/>
    <property type="match status" value="1"/>
</dbReference>
<evidence type="ECO:0000256" key="7">
    <source>
        <dbReference type="HAMAP-Rule" id="MF_00009"/>
    </source>
</evidence>
<evidence type="ECO:0000313" key="9">
    <source>
        <dbReference type="Proteomes" id="UP000321940"/>
    </source>
</evidence>
<dbReference type="GO" id="GO:0004521">
    <property type="term" value="F:RNA endonuclease activity"/>
    <property type="evidence" value="ECO:0007669"/>
    <property type="project" value="UniProtKB-UniRule"/>
</dbReference>
<dbReference type="EC" id="3.1.-.-" evidence="7"/>
<dbReference type="Gene3D" id="3.40.390.30">
    <property type="entry name" value="Metalloproteases ('zincins'), catalytic domain"/>
    <property type="match status" value="1"/>
</dbReference>
<feature type="binding site" evidence="7">
    <location>
        <position position="118"/>
    </location>
    <ligand>
        <name>Zn(2+)</name>
        <dbReference type="ChEBI" id="CHEBI:29105"/>
        <note>catalytic</note>
    </ligand>
</feature>
<proteinExistence type="inferred from homology"/>
<keyword evidence="6 7" id="KW-0862">Zinc</keyword>
<evidence type="ECO:0000256" key="4">
    <source>
        <dbReference type="ARBA" id="ARBA00022759"/>
    </source>
</evidence>
<feature type="binding site" evidence="7">
    <location>
        <position position="128"/>
    </location>
    <ligand>
        <name>Zn(2+)</name>
        <dbReference type="ChEBI" id="CHEBI:29105"/>
        <note>catalytic</note>
    </ligand>
</feature>
<evidence type="ECO:0000256" key="3">
    <source>
        <dbReference type="ARBA" id="ARBA00022723"/>
    </source>
</evidence>
<name>A0A5B9CWU6_9HYPH</name>
<dbReference type="EMBL" id="CP031843">
    <property type="protein sequence ID" value="QEE08530.1"/>
    <property type="molecule type" value="Genomic_DNA"/>
</dbReference>
<protein>
    <recommendedName>
        <fullName evidence="7">Endoribonuclease YbeY</fullName>
        <ecNumber evidence="7">3.1.-.-</ecNumber>
    </recommendedName>
</protein>
<keyword evidence="7" id="KW-0690">Ribosome biogenesis</keyword>
<keyword evidence="4 7" id="KW-0255">Endonuclease</keyword>
<sequence>MIIIDIMVKSAGWNDEKMLYNITEKALTMAMHHVSLENVVSEISLLFTDDEHMTQINAQWRGKNKSTNVLSFPAFPIKAGNPPGPMLGDIIIARETVVLEAERQGKTLQDHLTHMIVHGILHLLGYDHETDDEAHQMEKLEKEILQKLSIKDPYAELSINDKI</sequence>
<dbReference type="HAMAP" id="MF_00009">
    <property type="entry name" value="Endoribonucl_YbeY"/>
    <property type="match status" value="1"/>
</dbReference>
<dbReference type="GO" id="GO:0006364">
    <property type="term" value="P:rRNA processing"/>
    <property type="evidence" value="ECO:0007669"/>
    <property type="project" value="UniProtKB-UniRule"/>
</dbReference>
<dbReference type="GO" id="GO:0005737">
    <property type="term" value="C:cytoplasm"/>
    <property type="evidence" value="ECO:0007669"/>
    <property type="project" value="UniProtKB-SubCell"/>
</dbReference>
<reference evidence="8 9" key="1">
    <citation type="journal article" date="2020" name="Int. J. Syst. Evol. Microbiol.">
        <title>Bartonella kosoyi sp. nov. and Bartonella krasnovii sp. nov., two novel species closely related to the zoonotic Bartonella elizabethae, isolated from black rats and wild desert rodent-fleas.</title>
        <authorList>
            <person name="Gutierrez R."/>
            <person name="Shalit T."/>
            <person name="Markus B."/>
            <person name="Yuan C."/>
            <person name="Nachum-Biala Y."/>
            <person name="Elad D."/>
            <person name="Harrus S."/>
        </authorList>
    </citation>
    <scope>NUCLEOTIDE SEQUENCE [LARGE SCALE GENOMIC DNA]</scope>
    <source>
        <strain evidence="8 9">Tel Aviv</strain>
    </source>
</reference>
<dbReference type="RefSeq" id="WP_120100447.1">
    <property type="nucleotide sequence ID" value="NZ_CP031843.2"/>
</dbReference>
<organism evidence="8 9">
    <name type="scientific">Bartonella kosoyi</name>
    <dbReference type="NCBI Taxonomy" id="2133959"/>
    <lineage>
        <taxon>Bacteria</taxon>
        <taxon>Pseudomonadati</taxon>
        <taxon>Pseudomonadota</taxon>
        <taxon>Alphaproteobacteria</taxon>
        <taxon>Hyphomicrobiales</taxon>
        <taxon>Bartonellaceae</taxon>
        <taxon>Bartonella</taxon>
    </lineage>
</organism>
<dbReference type="PANTHER" id="PTHR46986">
    <property type="entry name" value="ENDORIBONUCLEASE YBEY, CHLOROPLASTIC"/>
    <property type="match status" value="1"/>
</dbReference>
<dbReference type="AlphaFoldDB" id="A0A5B9CWU6"/>
<dbReference type="PANTHER" id="PTHR46986:SF1">
    <property type="entry name" value="ENDORIBONUCLEASE YBEY, CHLOROPLASTIC"/>
    <property type="match status" value="1"/>
</dbReference>
<evidence type="ECO:0000256" key="6">
    <source>
        <dbReference type="ARBA" id="ARBA00022833"/>
    </source>
</evidence>
<dbReference type="SUPFAM" id="SSF55486">
    <property type="entry name" value="Metalloproteases ('zincins'), catalytic domain"/>
    <property type="match status" value="1"/>
</dbReference>
<evidence type="ECO:0000313" key="8">
    <source>
        <dbReference type="EMBL" id="QEE08530.1"/>
    </source>
</evidence>
<dbReference type="InterPro" id="IPR002036">
    <property type="entry name" value="YbeY"/>
</dbReference>
<dbReference type="PROSITE" id="PS01306">
    <property type="entry name" value="UPF0054"/>
    <property type="match status" value="1"/>
</dbReference>
<dbReference type="InterPro" id="IPR023091">
    <property type="entry name" value="MetalPrtase_cat_dom_sf_prd"/>
</dbReference>
<keyword evidence="7" id="KW-0963">Cytoplasm</keyword>
<comment type="cofactor">
    <cofactor evidence="7">
        <name>Zn(2+)</name>
        <dbReference type="ChEBI" id="CHEBI:29105"/>
    </cofactor>
    <text evidence="7">Binds 1 zinc ion.</text>
</comment>
<dbReference type="GO" id="GO:0004222">
    <property type="term" value="F:metalloendopeptidase activity"/>
    <property type="evidence" value="ECO:0007669"/>
    <property type="project" value="InterPro"/>
</dbReference>
<dbReference type="InterPro" id="IPR020549">
    <property type="entry name" value="YbeY_CS"/>
</dbReference>
<keyword evidence="7" id="KW-0698">rRNA processing</keyword>
<dbReference type="Pfam" id="PF02130">
    <property type="entry name" value="YbeY"/>
    <property type="match status" value="1"/>
</dbReference>
<dbReference type="Proteomes" id="UP000321940">
    <property type="component" value="Chromosome"/>
</dbReference>
<keyword evidence="3 7" id="KW-0479">Metal-binding</keyword>
<keyword evidence="2 7" id="KW-0540">Nuclease</keyword>
<evidence type="ECO:0000256" key="5">
    <source>
        <dbReference type="ARBA" id="ARBA00022801"/>
    </source>
</evidence>
<accession>A0A5B9CWU6</accession>
<evidence type="ECO:0000256" key="1">
    <source>
        <dbReference type="ARBA" id="ARBA00010875"/>
    </source>
</evidence>
<dbReference type="GO" id="GO:0008270">
    <property type="term" value="F:zinc ion binding"/>
    <property type="evidence" value="ECO:0007669"/>
    <property type="project" value="UniProtKB-UniRule"/>
</dbReference>
<keyword evidence="9" id="KW-1185">Reference proteome</keyword>
<dbReference type="KEGG" id="bky:D1093_02455"/>
<comment type="similarity">
    <text evidence="1 7">Belongs to the endoribonuclease YbeY family.</text>
</comment>